<dbReference type="EMBL" id="JACSPV010000034">
    <property type="protein sequence ID" value="MBD8006614.1"/>
    <property type="molecule type" value="Genomic_DNA"/>
</dbReference>
<dbReference type="RefSeq" id="WP_191814614.1">
    <property type="nucleotide sequence ID" value="NZ_JACSPV010000034.1"/>
</dbReference>
<evidence type="ECO:0000313" key="11">
    <source>
        <dbReference type="Proteomes" id="UP000648182"/>
    </source>
</evidence>
<evidence type="ECO:0000256" key="4">
    <source>
        <dbReference type="ARBA" id="ARBA00022989"/>
    </source>
</evidence>
<evidence type="ECO:0000313" key="10">
    <source>
        <dbReference type="EMBL" id="MBD8006614.1"/>
    </source>
</evidence>
<keyword evidence="11" id="KW-1185">Reference proteome</keyword>
<sequence>MTLKDQIKFVRQNMKKNKSRIFMTMLATAIGCAFLIVLASIGFGLHKSIIKELMEDRIVTEIEVHAQIDDQENHKAINNRHIEYFEALDNVKAVTRRQMLQQTPVYELGEYSIQANTFSAFFPAEIKAGFELSEGRLPEKSNEIIVGYSFIDELAQKVEDDVNPYNDDGTVKEKYAFKGSLIGKTVNMEVKNRKDSTTAIPLTIVGIAKKPAKDWLTHSDVFISDSVLKNVEAFTGTRGGSLDPEEKEMKVEEEKTYEQVNIYVNNVQDVEGIIEKLNMDKYATFSIVNEMKQVNMVFTIMKIGLILVGTIALIIASIGIYNTMTMAVTERAPDIGIMKAIGANPSIIKKIFLLESIYIGLIGAFVGTVVAYGVSFAVNFSLPLVVESMFNESPPENLLFSYIPWTLSLISIAICLIITIFSGWRPAQQATRVDVLQAMRREI</sequence>
<gene>
    <name evidence="10" type="ORF">H9631_16160</name>
</gene>
<keyword evidence="4 7" id="KW-1133">Transmembrane helix</keyword>
<dbReference type="Pfam" id="PF02687">
    <property type="entry name" value="FtsX"/>
    <property type="match status" value="1"/>
</dbReference>
<feature type="transmembrane region" description="Helical" evidence="7">
    <location>
        <begin position="296"/>
        <end position="321"/>
    </location>
</feature>
<keyword evidence="3 7" id="KW-0812">Transmembrane</keyword>
<accession>A0ABR8VPC3</accession>
<evidence type="ECO:0000259" key="9">
    <source>
        <dbReference type="Pfam" id="PF12704"/>
    </source>
</evidence>
<keyword evidence="2" id="KW-1003">Cell membrane</keyword>
<evidence type="ECO:0000256" key="7">
    <source>
        <dbReference type="SAM" id="Phobius"/>
    </source>
</evidence>
<comment type="caution">
    <text evidence="10">The sequence shown here is derived from an EMBL/GenBank/DDBJ whole genome shotgun (WGS) entry which is preliminary data.</text>
</comment>
<name>A0ABR8VPC3_9BACI</name>
<dbReference type="Pfam" id="PF12704">
    <property type="entry name" value="MacB_PCD"/>
    <property type="match status" value="1"/>
</dbReference>
<evidence type="ECO:0000259" key="8">
    <source>
        <dbReference type="Pfam" id="PF02687"/>
    </source>
</evidence>
<evidence type="ECO:0000256" key="2">
    <source>
        <dbReference type="ARBA" id="ARBA00022475"/>
    </source>
</evidence>
<dbReference type="Proteomes" id="UP000648182">
    <property type="component" value="Unassembled WGS sequence"/>
</dbReference>
<protein>
    <submittedName>
        <fullName evidence="10">ABC transporter permease</fullName>
    </submittedName>
</protein>
<dbReference type="InterPro" id="IPR003838">
    <property type="entry name" value="ABC3_permease_C"/>
</dbReference>
<keyword evidence="5 7" id="KW-0472">Membrane</keyword>
<feature type="domain" description="ABC3 transporter permease C-terminal" evidence="8">
    <location>
        <begin position="307"/>
        <end position="432"/>
    </location>
</feature>
<feature type="domain" description="MacB-like periplasmic core" evidence="9">
    <location>
        <begin position="22"/>
        <end position="235"/>
    </location>
</feature>
<evidence type="ECO:0000256" key="1">
    <source>
        <dbReference type="ARBA" id="ARBA00004651"/>
    </source>
</evidence>
<feature type="transmembrane region" description="Helical" evidence="7">
    <location>
        <begin position="357"/>
        <end position="382"/>
    </location>
</feature>
<feature type="transmembrane region" description="Helical" evidence="7">
    <location>
        <begin position="21"/>
        <end position="45"/>
    </location>
</feature>
<evidence type="ECO:0000256" key="3">
    <source>
        <dbReference type="ARBA" id="ARBA00022692"/>
    </source>
</evidence>
<dbReference type="PROSITE" id="PS51257">
    <property type="entry name" value="PROKAR_LIPOPROTEIN"/>
    <property type="match status" value="1"/>
</dbReference>
<comment type="subcellular location">
    <subcellularLocation>
        <location evidence="1">Cell membrane</location>
        <topology evidence="1">Multi-pass membrane protein</topology>
    </subcellularLocation>
</comment>
<evidence type="ECO:0000256" key="6">
    <source>
        <dbReference type="ARBA" id="ARBA00038076"/>
    </source>
</evidence>
<dbReference type="PANTHER" id="PTHR30572:SF4">
    <property type="entry name" value="ABC TRANSPORTER PERMEASE YTRF"/>
    <property type="match status" value="1"/>
</dbReference>
<dbReference type="InterPro" id="IPR050250">
    <property type="entry name" value="Macrolide_Exporter_MacB"/>
</dbReference>
<organism evidence="10 11">
    <name type="scientific">Bacillus norwichensis</name>
    <dbReference type="NCBI Taxonomy" id="2762217"/>
    <lineage>
        <taxon>Bacteria</taxon>
        <taxon>Bacillati</taxon>
        <taxon>Bacillota</taxon>
        <taxon>Bacilli</taxon>
        <taxon>Bacillales</taxon>
        <taxon>Bacillaceae</taxon>
        <taxon>Bacillus</taxon>
    </lineage>
</organism>
<proteinExistence type="inferred from homology"/>
<dbReference type="InterPro" id="IPR025857">
    <property type="entry name" value="MacB_PCD"/>
</dbReference>
<reference evidence="10 11" key="1">
    <citation type="submission" date="2020-08" db="EMBL/GenBank/DDBJ databases">
        <title>A Genomic Blueprint of the Chicken Gut Microbiome.</title>
        <authorList>
            <person name="Gilroy R."/>
            <person name="Ravi A."/>
            <person name="Getino M."/>
            <person name="Pursley I."/>
            <person name="Horton D.L."/>
            <person name="Alikhan N.-F."/>
            <person name="Baker D."/>
            <person name="Gharbi K."/>
            <person name="Hall N."/>
            <person name="Watson M."/>
            <person name="Adriaenssens E.M."/>
            <person name="Foster-Nyarko E."/>
            <person name="Jarju S."/>
            <person name="Secka A."/>
            <person name="Antonio M."/>
            <person name="Oren A."/>
            <person name="Chaudhuri R."/>
            <person name="La Ragione R.M."/>
            <person name="Hildebrand F."/>
            <person name="Pallen M.J."/>
        </authorList>
    </citation>
    <scope>NUCLEOTIDE SEQUENCE [LARGE SCALE GENOMIC DNA]</scope>
    <source>
        <strain evidence="10 11">Sa1BUA2</strain>
    </source>
</reference>
<comment type="similarity">
    <text evidence="6">Belongs to the ABC-4 integral membrane protein family.</text>
</comment>
<evidence type="ECO:0000256" key="5">
    <source>
        <dbReference type="ARBA" id="ARBA00023136"/>
    </source>
</evidence>
<dbReference type="PANTHER" id="PTHR30572">
    <property type="entry name" value="MEMBRANE COMPONENT OF TRANSPORTER-RELATED"/>
    <property type="match status" value="1"/>
</dbReference>
<feature type="transmembrane region" description="Helical" evidence="7">
    <location>
        <begin position="402"/>
        <end position="424"/>
    </location>
</feature>